<dbReference type="PANTHER" id="PTHR30487">
    <property type="entry name" value="TYPE 4 PREPILIN-LIKE PROTEINS LEADER PEPTIDE-PROCESSING ENZYME"/>
    <property type="match status" value="1"/>
</dbReference>
<evidence type="ECO:0000256" key="7">
    <source>
        <dbReference type="SAM" id="Phobius"/>
    </source>
</evidence>
<comment type="similarity">
    <text evidence="2">Belongs to the peptidase A24 family.</text>
</comment>
<sequence>MLAFNLLSLVLGMALGSFLNVVATRTIQGKRWWGKERSVCDSCGRTLQLIDLIPVFSYLMFKGKCRVCKAPIKISYLLVEVIMGVSLFAASVIHGPSFSFLLSSIALCCLLISSLTDIYSGYIYDWLVFPFLALGLALRLCGGMHAFIAGLMGACACGLLLLIIALLSKGGMGSGDVVVAVAIGGIMGTWMGGLALYLGFMVGGLTAVILLARKRVKRKDHLPLVPFLAAGVLLSLSFGREILTFLGIFPGWPWLFQ</sequence>
<organism evidence="10 11">
    <name type="scientific">Acetomicrobium flavidum</name>
    <dbReference type="NCBI Taxonomy" id="49896"/>
    <lineage>
        <taxon>Bacteria</taxon>
        <taxon>Thermotogati</taxon>
        <taxon>Synergistota</taxon>
        <taxon>Synergistia</taxon>
        <taxon>Synergistales</taxon>
        <taxon>Acetomicrobiaceae</taxon>
        <taxon>Acetomicrobium</taxon>
    </lineage>
</organism>
<protein>
    <submittedName>
        <fullName evidence="10">Leader peptidase (Prepilin peptidase) / N-methyltransferase</fullName>
    </submittedName>
</protein>
<evidence type="ECO:0000256" key="1">
    <source>
        <dbReference type="ARBA" id="ARBA00004651"/>
    </source>
</evidence>
<name>A0ABY1JEA4_9BACT</name>
<feature type="transmembrane region" description="Helical" evidence="7">
    <location>
        <begin position="74"/>
        <end position="92"/>
    </location>
</feature>
<dbReference type="InterPro" id="IPR000045">
    <property type="entry name" value="Prepilin_IV_endopep_pep"/>
</dbReference>
<evidence type="ECO:0000256" key="3">
    <source>
        <dbReference type="ARBA" id="ARBA00022475"/>
    </source>
</evidence>
<evidence type="ECO:0000313" key="11">
    <source>
        <dbReference type="Proteomes" id="UP000185093"/>
    </source>
</evidence>
<keyword evidence="4 7" id="KW-0812">Transmembrane</keyword>
<feature type="domain" description="Prepilin type IV endopeptidase peptidase" evidence="8">
    <location>
        <begin position="105"/>
        <end position="207"/>
    </location>
</feature>
<evidence type="ECO:0000256" key="5">
    <source>
        <dbReference type="ARBA" id="ARBA00022989"/>
    </source>
</evidence>
<dbReference type="EMBL" id="FSQZ01000001">
    <property type="protein sequence ID" value="SIN72031.1"/>
    <property type="molecule type" value="Genomic_DNA"/>
</dbReference>
<comment type="subcellular location">
    <subcellularLocation>
        <location evidence="1">Cell membrane</location>
        <topology evidence="1">Multi-pass membrane protein</topology>
    </subcellularLocation>
</comment>
<feature type="transmembrane region" description="Helical" evidence="7">
    <location>
        <begin position="174"/>
        <end position="190"/>
    </location>
</feature>
<keyword evidence="6 7" id="KW-0472">Membrane</keyword>
<keyword evidence="11" id="KW-1185">Reference proteome</keyword>
<dbReference type="PANTHER" id="PTHR30487:SF0">
    <property type="entry name" value="PREPILIN LEADER PEPTIDASE_N-METHYLTRANSFERASE-RELATED"/>
    <property type="match status" value="1"/>
</dbReference>
<evidence type="ECO:0000256" key="4">
    <source>
        <dbReference type="ARBA" id="ARBA00022692"/>
    </source>
</evidence>
<comment type="caution">
    <text evidence="10">The sequence shown here is derived from an EMBL/GenBank/DDBJ whole genome shotgun (WGS) entry which is preliminary data.</text>
</comment>
<dbReference type="Gene3D" id="1.20.120.1220">
    <property type="match status" value="1"/>
</dbReference>
<feature type="transmembrane region" description="Helical" evidence="7">
    <location>
        <begin position="122"/>
        <end position="140"/>
    </location>
</feature>
<dbReference type="Pfam" id="PF06750">
    <property type="entry name" value="A24_N_bact"/>
    <property type="match status" value="1"/>
</dbReference>
<reference evidence="10 11" key="1">
    <citation type="submission" date="2016-11" db="EMBL/GenBank/DDBJ databases">
        <authorList>
            <person name="Varghese N."/>
            <person name="Submissions S."/>
        </authorList>
    </citation>
    <scope>NUCLEOTIDE SEQUENCE [LARGE SCALE GENOMIC DNA]</scope>
    <source>
        <strain evidence="10 11">DSM 20664</strain>
    </source>
</reference>
<keyword evidence="5 7" id="KW-1133">Transmembrane helix</keyword>
<dbReference type="Pfam" id="PF01478">
    <property type="entry name" value="Peptidase_A24"/>
    <property type="match status" value="1"/>
</dbReference>
<feature type="transmembrane region" description="Helical" evidence="7">
    <location>
        <begin position="224"/>
        <end position="249"/>
    </location>
</feature>
<evidence type="ECO:0000259" key="9">
    <source>
        <dbReference type="Pfam" id="PF06750"/>
    </source>
</evidence>
<evidence type="ECO:0000259" key="8">
    <source>
        <dbReference type="Pfam" id="PF01478"/>
    </source>
</evidence>
<dbReference type="InterPro" id="IPR010627">
    <property type="entry name" value="Prepilin_pept_A24_N"/>
</dbReference>
<keyword evidence="3" id="KW-1003">Cell membrane</keyword>
<feature type="transmembrane region" description="Helical" evidence="7">
    <location>
        <begin position="6"/>
        <end position="27"/>
    </location>
</feature>
<accession>A0ABY1JEA4</accession>
<proteinExistence type="inferred from homology"/>
<gene>
    <name evidence="10" type="ORF">SAMN05444368_1488</name>
</gene>
<dbReference type="RefSeq" id="WP_074199789.1">
    <property type="nucleotide sequence ID" value="NZ_FSQZ01000001.1"/>
</dbReference>
<feature type="transmembrane region" description="Helical" evidence="7">
    <location>
        <begin position="146"/>
        <end position="167"/>
    </location>
</feature>
<feature type="domain" description="Prepilin peptidase A24 N-terminal" evidence="9">
    <location>
        <begin position="10"/>
        <end position="90"/>
    </location>
</feature>
<evidence type="ECO:0000256" key="6">
    <source>
        <dbReference type="ARBA" id="ARBA00023136"/>
    </source>
</evidence>
<evidence type="ECO:0000313" key="10">
    <source>
        <dbReference type="EMBL" id="SIN72031.1"/>
    </source>
</evidence>
<dbReference type="InterPro" id="IPR050882">
    <property type="entry name" value="Prepilin_peptidase/N-MTase"/>
</dbReference>
<dbReference type="Proteomes" id="UP000185093">
    <property type="component" value="Unassembled WGS sequence"/>
</dbReference>
<evidence type="ECO:0000256" key="2">
    <source>
        <dbReference type="ARBA" id="ARBA00005801"/>
    </source>
</evidence>